<evidence type="ECO:0000313" key="8">
    <source>
        <dbReference type="EMBL" id="OMI27139.1"/>
    </source>
</evidence>
<keyword evidence="3 8" id="KW-0762">Sugar transport</keyword>
<accession>A0ABX3I4Q4</accession>
<dbReference type="NCBIfam" id="TIGR00830">
    <property type="entry name" value="PTBA"/>
    <property type="match status" value="1"/>
</dbReference>
<organism evidence="8 9">
    <name type="scientific">Bacillus haynesii</name>
    <dbReference type="NCBI Taxonomy" id="1925021"/>
    <lineage>
        <taxon>Bacteria</taxon>
        <taxon>Bacillati</taxon>
        <taxon>Bacillota</taxon>
        <taxon>Bacilli</taxon>
        <taxon>Bacillales</taxon>
        <taxon>Bacillaceae</taxon>
        <taxon>Bacillus</taxon>
    </lineage>
</organism>
<dbReference type="InterPro" id="IPR011055">
    <property type="entry name" value="Dup_hybrid_motif"/>
</dbReference>
<evidence type="ECO:0000256" key="6">
    <source>
        <dbReference type="ARBA" id="ARBA00022777"/>
    </source>
</evidence>
<dbReference type="PROSITE" id="PS00371">
    <property type="entry name" value="PTS_EIIA_TYPE_1_HIS"/>
    <property type="match status" value="1"/>
</dbReference>
<dbReference type="RefSeq" id="WP_076791663.1">
    <property type="nucleotide sequence ID" value="NZ_MRBL01000013.1"/>
</dbReference>
<dbReference type="InterPro" id="IPR050890">
    <property type="entry name" value="PTS_EIIA_component"/>
</dbReference>
<dbReference type="SUPFAM" id="SSF51261">
    <property type="entry name" value="Duplicated hybrid motif"/>
    <property type="match status" value="1"/>
</dbReference>
<comment type="subcellular location">
    <subcellularLocation>
        <location evidence="1">Cytoplasm</location>
    </subcellularLocation>
</comment>
<dbReference type="PANTHER" id="PTHR45008">
    <property type="entry name" value="PTS SYSTEM GLUCOSE-SPECIFIC EIIA COMPONENT"/>
    <property type="match status" value="1"/>
</dbReference>
<comment type="caution">
    <text evidence="8">The sequence shown here is derived from an EMBL/GenBank/DDBJ whole genome shotgun (WGS) entry which is preliminary data.</text>
</comment>
<gene>
    <name evidence="8" type="ORF">BTA31_11510</name>
</gene>
<keyword evidence="9" id="KW-1185">Reference proteome</keyword>
<dbReference type="InterPro" id="IPR001127">
    <property type="entry name" value="PTS_EIIA_1_perm"/>
</dbReference>
<evidence type="ECO:0000256" key="3">
    <source>
        <dbReference type="ARBA" id="ARBA00022597"/>
    </source>
</evidence>
<dbReference type="PROSITE" id="PS51093">
    <property type="entry name" value="PTS_EIIA_TYPE_1"/>
    <property type="match status" value="1"/>
</dbReference>
<sequence length="160" mass="17798">MFNLFNKKKKEIALYAPVTGKKIPLEEVPDTVFSSKMMGDGIAFDFDGDTVYAPYDGKISMIANTLHAFGIKLDNGAEVLIHIGLDTVNLNGNGFKKMVEQGSKVKLGTPIIEIDRDVMEEHNINLTMPMVITNGSDYNFKHCHEIKNVVMGDTKVIEFN</sequence>
<keyword evidence="5" id="KW-0598">Phosphotransferase system</keyword>
<evidence type="ECO:0000256" key="1">
    <source>
        <dbReference type="ARBA" id="ARBA00004496"/>
    </source>
</evidence>
<keyword evidence="6" id="KW-0418">Kinase</keyword>
<dbReference type="PANTHER" id="PTHR45008:SF1">
    <property type="entry name" value="PTS SYSTEM GLUCOSE-SPECIFIC EIIA COMPONENT"/>
    <property type="match status" value="1"/>
</dbReference>
<feature type="domain" description="PTS EIIA type-1" evidence="7">
    <location>
        <begin position="30"/>
        <end position="134"/>
    </location>
</feature>
<evidence type="ECO:0000259" key="7">
    <source>
        <dbReference type="PROSITE" id="PS51093"/>
    </source>
</evidence>
<dbReference type="Gene3D" id="2.70.70.10">
    <property type="entry name" value="Glucose Permease (Domain IIA)"/>
    <property type="match status" value="1"/>
</dbReference>
<evidence type="ECO:0000313" key="9">
    <source>
        <dbReference type="Proteomes" id="UP000187046"/>
    </source>
</evidence>
<keyword evidence="4" id="KW-0808">Transferase</keyword>
<name>A0ABX3I4Q4_9BACI</name>
<keyword evidence="2" id="KW-0813">Transport</keyword>
<evidence type="ECO:0000256" key="5">
    <source>
        <dbReference type="ARBA" id="ARBA00022683"/>
    </source>
</evidence>
<dbReference type="Proteomes" id="UP000187046">
    <property type="component" value="Unassembled WGS sequence"/>
</dbReference>
<proteinExistence type="predicted"/>
<reference evidence="8 9" key="1">
    <citation type="submission" date="2016-12" db="EMBL/GenBank/DDBJ databases">
        <title>Bacillus phylogenomics.</title>
        <authorList>
            <person name="Dunlap C."/>
        </authorList>
    </citation>
    <scope>NUCLEOTIDE SEQUENCE [LARGE SCALE GENOMIC DNA]</scope>
    <source>
        <strain evidence="8 9">NRRL B-41327</strain>
    </source>
</reference>
<dbReference type="EMBL" id="MRBL01000013">
    <property type="protein sequence ID" value="OMI27139.1"/>
    <property type="molecule type" value="Genomic_DNA"/>
</dbReference>
<dbReference type="Pfam" id="PF00358">
    <property type="entry name" value="PTS_EIIA_1"/>
    <property type="match status" value="1"/>
</dbReference>
<protein>
    <submittedName>
        <fullName evidence="8">PTS sugar transporter subunit IIA</fullName>
    </submittedName>
</protein>
<evidence type="ECO:0000256" key="4">
    <source>
        <dbReference type="ARBA" id="ARBA00022679"/>
    </source>
</evidence>
<evidence type="ECO:0000256" key="2">
    <source>
        <dbReference type="ARBA" id="ARBA00022448"/>
    </source>
</evidence>